<keyword evidence="1" id="KW-0812">Transmembrane</keyword>
<dbReference type="InterPro" id="IPR021560">
    <property type="entry name" value="DUF3021"/>
</dbReference>
<feature type="transmembrane region" description="Helical" evidence="1">
    <location>
        <begin position="39"/>
        <end position="60"/>
    </location>
</feature>
<name>A0A919X8R0_9BACI</name>
<keyword evidence="3" id="KW-1185">Reference proteome</keyword>
<dbReference type="Pfam" id="PF11457">
    <property type="entry name" value="DUF3021"/>
    <property type="match status" value="1"/>
</dbReference>
<feature type="transmembrane region" description="Helical" evidence="1">
    <location>
        <begin position="98"/>
        <end position="121"/>
    </location>
</feature>
<dbReference type="Proteomes" id="UP000676917">
    <property type="component" value="Unassembled WGS sequence"/>
</dbReference>
<dbReference type="RefSeq" id="WP_212919935.1">
    <property type="nucleotide sequence ID" value="NZ_BORP01000001.1"/>
</dbReference>
<evidence type="ECO:0000256" key="1">
    <source>
        <dbReference type="SAM" id="Phobius"/>
    </source>
</evidence>
<evidence type="ECO:0008006" key="4">
    <source>
        <dbReference type="Google" id="ProtNLM"/>
    </source>
</evidence>
<accession>A0A919X8R0</accession>
<keyword evidence="1" id="KW-0472">Membrane</keyword>
<protein>
    <recommendedName>
        <fullName evidence="4">DUF3021 domain-containing protein</fullName>
    </recommendedName>
</protein>
<feature type="transmembrane region" description="Helical" evidence="1">
    <location>
        <begin position="72"/>
        <end position="92"/>
    </location>
</feature>
<evidence type="ECO:0000313" key="3">
    <source>
        <dbReference type="Proteomes" id="UP000676917"/>
    </source>
</evidence>
<gene>
    <name evidence="2" type="ORF">J43TS3_10930</name>
</gene>
<dbReference type="AlphaFoldDB" id="A0A919X8R0"/>
<organism evidence="2 3">
    <name type="scientific">Ornithinibacillus bavariensis</name>
    <dbReference type="NCBI Taxonomy" id="545502"/>
    <lineage>
        <taxon>Bacteria</taxon>
        <taxon>Bacillati</taxon>
        <taxon>Bacillota</taxon>
        <taxon>Bacilli</taxon>
        <taxon>Bacillales</taxon>
        <taxon>Bacillaceae</taxon>
        <taxon>Ornithinibacillus</taxon>
    </lineage>
</organism>
<dbReference type="EMBL" id="BORP01000001">
    <property type="protein sequence ID" value="GIO26482.1"/>
    <property type="molecule type" value="Genomic_DNA"/>
</dbReference>
<reference evidence="2" key="1">
    <citation type="submission" date="2021-03" db="EMBL/GenBank/DDBJ databases">
        <title>Antimicrobial resistance genes in bacteria isolated from Japanese honey, and their potential for conferring macrolide and lincosamide resistance in the American foulbrood pathogen Paenibacillus larvae.</title>
        <authorList>
            <person name="Okamoto M."/>
            <person name="Kumagai M."/>
            <person name="Kanamori H."/>
            <person name="Takamatsu D."/>
        </authorList>
    </citation>
    <scope>NUCLEOTIDE SEQUENCE</scope>
    <source>
        <strain evidence="2">J43TS3</strain>
    </source>
</reference>
<keyword evidence="1" id="KW-1133">Transmembrane helix</keyword>
<proteinExistence type="predicted"/>
<comment type="caution">
    <text evidence="2">The sequence shown here is derived from an EMBL/GenBank/DDBJ whole genome shotgun (WGS) entry which is preliminary data.</text>
</comment>
<sequence>MIKEILRRGVYGIAFGGIATFIALTIIKFAHFEETAAEVWNHMLASFGLGIYFGLASYIFETEKWSPLRKTITHYTLSIFVYILIALPVGWIPFNFKAVAIGILLFTVLYSLYWTGFFIYYKRNVDSMNEQLGKNR</sequence>
<evidence type="ECO:0000313" key="2">
    <source>
        <dbReference type="EMBL" id="GIO26482.1"/>
    </source>
</evidence>
<feature type="transmembrane region" description="Helical" evidence="1">
    <location>
        <begin position="9"/>
        <end position="27"/>
    </location>
</feature>